<evidence type="ECO:0000313" key="3">
    <source>
        <dbReference type="Proteomes" id="UP000320176"/>
    </source>
</evidence>
<dbReference type="GO" id="GO:0016757">
    <property type="term" value="F:glycosyltransferase activity"/>
    <property type="evidence" value="ECO:0007669"/>
    <property type="project" value="UniProtKB-ARBA"/>
</dbReference>
<reference evidence="2 3" key="1">
    <citation type="submission" date="2019-02" db="EMBL/GenBank/DDBJ databases">
        <title>Deep-cultivation of Planctomycetes and their phenomic and genomic characterization uncovers novel biology.</title>
        <authorList>
            <person name="Wiegand S."/>
            <person name="Jogler M."/>
            <person name="Boedeker C."/>
            <person name="Pinto D."/>
            <person name="Vollmers J."/>
            <person name="Rivas-Marin E."/>
            <person name="Kohn T."/>
            <person name="Peeters S.H."/>
            <person name="Heuer A."/>
            <person name="Rast P."/>
            <person name="Oberbeckmann S."/>
            <person name="Bunk B."/>
            <person name="Jeske O."/>
            <person name="Meyerdierks A."/>
            <person name="Storesund J.E."/>
            <person name="Kallscheuer N."/>
            <person name="Luecker S."/>
            <person name="Lage O.M."/>
            <person name="Pohl T."/>
            <person name="Merkel B.J."/>
            <person name="Hornburger P."/>
            <person name="Mueller R.-W."/>
            <person name="Bruemmer F."/>
            <person name="Labrenz M."/>
            <person name="Spormann A.M."/>
            <person name="Op Den Camp H."/>
            <person name="Overmann J."/>
            <person name="Amann R."/>
            <person name="Jetten M.S.M."/>
            <person name="Mascher T."/>
            <person name="Medema M.H."/>
            <person name="Devos D.P."/>
            <person name="Kaster A.-K."/>
            <person name="Ovreas L."/>
            <person name="Rohde M."/>
            <person name="Galperin M.Y."/>
            <person name="Jogler C."/>
        </authorList>
    </citation>
    <scope>NUCLEOTIDE SEQUENCE [LARGE SCALE GENOMIC DNA]</scope>
    <source>
        <strain evidence="2 3">Pla52n</strain>
    </source>
</reference>
<dbReference type="SUPFAM" id="SSF53756">
    <property type="entry name" value="UDP-Glycosyltransferase/glycogen phosphorylase"/>
    <property type="match status" value="1"/>
</dbReference>
<evidence type="ECO:0000259" key="1">
    <source>
        <dbReference type="Pfam" id="PF13579"/>
    </source>
</evidence>
<evidence type="ECO:0000313" key="2">
    <source>
        <dbReference type="EMBL" id="TWT94659.1"/>
    </source>
</evidence>
<keyword evidence="3" id="KW-1185">Reference proteome</keyword>
<accession>A0A5C6A5A6</accession>
<name>A0A5C6A5A6_9BACT</name>
<gene>
    <name evidence="2" type="ORF">Pla52n_54800</name>
</gene>
<dbReference type="EMBL" id="SJPN01000007">
    <property type="protein sequence ID" value="TWT94659.1"/>
    <property type="molecule type" value="Genomic_DNA"/>
</dbReference>
<sequence>MLLRDPSTFAAASLDDGIVDARVVFLTHYIPLYQVRVLQEIAACVRDFHVLLSTPIEPNRDFTPDWGGLDVTVQNTWTVRRRWKHRDSKGTKFNDELYVHIPYDTQRRLRQLRPDVVMSLELGARSLGATHYCRRNPGTKSILCTYMSEHTERHRGWLRQTLRKRLVRRADALTYNGPSCQSYLQQLGVPDNALYHFPYAADDRTLHMGPVERVDGQTRHRLLCVGQLSERKGVLPMMTQLQRYCIDHPEQSIEMRLAGDGPLRDQLQSLSLPTNLTLTLLGNVPAKELSTELRSCGAVIAPTLADEWLLVVNESLQAGTPVIGSIYAQAVTTLIRDGINGWQYDPADESSLARSLNAYFGVSADRLTEMRHECRDSVEERTPAWAASGAVQAIRELWPARVDSETAVAGVKSESGQ</sequence>
<feature type="domain" description="Glycosyltransferase subfamily 4-like N-terminal" evidence="1">
    <location>
        <begin position="36"/>
        <end position="192"/>
    </location>
</feature>
<dbReference type="Gene3D" id="3.40.50.2000">
    <property type="entry name" value="Glycogen Phosphorylase B"/>
    <property type="match status" value="2"/>
</dbReference>
<dbReference type="CDD" id="cd03801">
    <property type="entry name" value="GT4_PimA-like"/>
    <property type="match status" value="1"/>
</dbReference>
<dbReference type="AlphaFoldDB" id="A0A5C6A5A6"/>
<organism evidence="2 3">
    <name type="scientific">Stieleria varia</name>
    <dbReference type="NCBI Taxonomy" id="2528005"/>
    <lineage>
        <taxon>Bacteria</taxon>
        <taxon>Pseudomonadati</taxon>
        <taxon>Planctomycetota</taxon>
        <taxon>Planctomycetia</taxon>
        <taxon>Pirellulales</taxon>
        <taxon>Pirellulaceae</taxon>
        <taxon>Stieleria</taxon>
    </lineage>
</organism>
<dbReference type="InterPro" id="IPR028098">
    <property type="entry name" value="Glyco_trans_4-like_N"/>
</dbReference>
<dbReference type="Pfam" id="PF13692">
    <property type="entry name" value="Glyco_trans_1_4"/>
    <property type="match status" value="1"/>
</dbReference>
<proteinExistence type="predicted"/>
<comment type="caution">
    <text evidence="2">The sequence shown here is derived from an EMBL/GenBank/DDBJ whole genome shotgun (WGS) entry which is preliminary data.</text>
</comment>
<dbReference type="RefSeq" id="WP_231742411.1">
    <property type="nucleotide sequence ID" value="NZ_CP151726.1"/>
</dbReference>
<dbReference type="Proteomes" id="UP000320176">
    <property type="component" value="Unassembled WGS sequence"/>
</dbReference>
<dbReference type="InterPro" id="IPR050194">
    <property type="entry name" value="Glycosyltransferase_grp1"/>
</dbReference>
<dbReference type="PANTHER" id="PTHR45947">
    <property type="entry name" value="SULFOQUINOVOSYL TRANSFERASE SQD2"/>
    <property type="match status" value="1"/>
</dbReference>
<keyword evidence="2" id="KW-0808">Transferase</keyword>
<dbReference type="PANTHER" id="PTHR45947:SF3">
    <property type="entry name" value="SULFOQUINOVOSYL TRANSFERASE SQD2"/>
    <property type="match status" value="1"/>
</dbReference>
<dbReference type="Pfam" id="PF13579">
    <property type="entry name" value="Glyco_trans_4_4"/>
    <property type="match status" value="1"/>
</dbReference>
<protein>
    <submittedName>
        <fullName evidence="2">Glycosyl transferases group 1</fullName>
    </submittedName>
</protein>